<protein>
    <submittedName>
        <fullName evidence="2">Uncharacterized protein</fullName>
    </submittedName>
</protein>
<dbReference type="EMBL" id="JAGDFL010000127">
    <property type="protein sequence ID" value="KAG7397064.1"/>
    <property type="molecule type" value="Genomic_DNA"/>
</dbReference>
<feature type="region of interest" description="Disordered" evidence="1">
    <location>
        <begin position="1"/>
        <end position="134"/>
    </location>
</feature>
<comment type="caution">
    <text evidence="2">The sequence shown here is derived from an EMBL/GenBank/DDBJ whole genome shotgun (WGS) entry which is preliminary data.</text>
</comment>
<dbReference type="Proteomes" id="UP000693981">
    <property type="component" value="Unassembled WGS sequence"/>
</dbReference>
<proteinExistence type="predicted"/>
<evidence type="ECO:0000313" key="3">
    <source>
        <dbReference type="Proteomes" id="UP000693981"/>
    </source>
</evidence>
<dbReference type="AlphaFoldDB" id="A0A8T1WWD6"/>
<feature type="compositionally biased region" description="Basic and acidic residues" evidence="1">
    <location>
        <begin position="101"/>
        <end position="121"/>
    </location>
</feature>
<feature type="compositionally biased region" description="Basic residues" evidence="1">
    <location>
        <begin position="1"/>
        <end position="25"/>
    </location>
</feature>
<evidence type="ECO:0000256" key="1">
    <source>
        <dbReference type="SAM" id="MobiDB-lite"/>
    </source>
</evidence>
<sequence length="170" mass="19221">MTPRTPRRLPANRKGRRSIEHRKFKSPHEMSPGEPVVSCRAEGLKSKETPYTWQDTDDAVPPVTDDEISANHKAAVNEETAATSSSSDGETTAMLQQAHQMQKEKDTLKTIQEELELEPRRSGRKRILSQTGEPDSRQIHCMISPRTMNICMQALRFVKKINISKHTLSS</sequence>
<keyword evidence="3" id="KW-1185">Reference proteome</keyword>
<name>A0A8T1WWD6_9STRA</name>
<organism evidence="2 3">
    <name type="scientific">Phytophthora boehmeriae</name>
    <dbReference type="NCBI Taxonomy" id="109152"/>
    <lineage>
        <taxon>Eukaryota</taxon>
        <taxon>Sar</taxon>
        <taxon>Stramenopiles</taxon>
        <taxon>Oomycota</taxon>
        <taxon>Peronosporomycetes</taxon>
        <taxon>Peronosporales</taxon>
        <taxon>Peronosporaceae</taxon>
        <taxon>Phytophthora</taxon>
    </lineage>
</organism>
<accession>A0A8T1WWD6</accession>
<evidence type="ECO:0000313" key="2">
    <source>
        <dbReference type="EMBL" id="KAG7397064.1"/>
    </source>
</evidence>
<feature type="compositionally biased region" description="Polar residues" evidence="1">
    <location>
        <begin position="80"/>
        <end position="100"/>
    </location>
</feature>
<gene>
    <name evidence="2" type="ORF">PHYBOEH_001278</name>
</gene>
<reference evidence="2" key="1">
    <citation type="submission" date="2021-02" db="EMBL/GenBank/DDBJ databases">
        <authorList>
            <person name="Palmer J.M."/>
        </authorList>
    </citation>
    <scope>NUCLEOTIDE SEQUENCE</scope>
    <source>
        <strain evidence="2">SCRP23</strain>
    </source>
</reference>